<organism evidence="1 2">
    <name type="scientific">Trichogramma kaykai</name>
    <dbReference type="NCBI Taxonomy" id="54128"/>
    <lineage>
        <taxon>Eukaryota</taxon>
        <taxon>Metazoa</taxon>
        <taxon>Ecdysozoa</taxon>
        <taxon>Arthropoda</taxon>
        <taxon>Hexapoda</taxon>
        <taxon>Insecta</taxon>
        <taxon>Pterygota</taxon>
        <taxon>Neoptera</taxon>
        <taxon>Endopterygota</taxon>
        <taxon>Hymenoptera</taxon>
        <taxon>Apocrita</taxon>
        <taxon>Proctotrupomorpha</taxon>
        <taxon>Chalcidoidea</taxon>
        <taxon>Trichogrammatidae</taxon>
        <taxon>Trichogramma</taxon>
    </lineage>
</organism>
<sequence>MKYTATRCTIFSSPSKSQHSIKLARIPKKISTTFRVHTDRYIYDDSRLLLHNDDGRRSLLLLLLLLLVQLELERGVAAAASSDKFSVAASQALSALYLSADTNHPLEGVIRGRNTL</sequence>
<protein>
    <submittedName>
        <fullName evidence="1">Uncharacterized protein</fullName>
    </submittedName>
</protein>
<dbReference type="AlphaFoldDB" id="A0ABD2X6J7"/>
<name>A0ABD2X6J7_9HYME</name>
<comment type="caution">
    <text evidence="1">The sequence shown here is derived from an EMBL/GenBank/DDBJ whole genome shotgun (WGS) entry which is preliminary data.</text>
</comment>
<keyword evidence="2" id="KW-1185">Reference proteome</keyword>
<dbReference type="EMBL" id="JBJJXI010000051">
    <property type="protein sequence ID" value="KAL3400550.1"/>
    <property type="molecule type" value="Genomic_DNA"/>
</dbReference>
<gene>
    <name evidence="1" type="ORF">TKK_006391</name>
</gene>
<reference evidence="1 2" key="1">
    <citation type="journal article" date="2024" name="bioRxiv">
        <title>A reference genome for Trichogramma kaykai: A tiny desert-dwelling parasitoid wasp with competing sex-ratio distorters.</title>
        <authorList>
            <person name="Culotta J."/>
            <person name="Lindsey A.R."/>
        </authorList>
    </citation>
    <scope>NUCLEOTIDE SEQUENCE [LARGE SCALE GENOMIC DNA]</scope>
    <source>
        <strain evidence="1 2">KSX58</strain>
    </source>
</reference>
<evidence type="ECO:0000313" key="1">
    <source>
        <dbReference type="EMBL" id="KAL3400550.1"/>
    </source>
</evidence>
<proteinExistence type="predicted"/>
<dbReference type="Proteomes" id="UP001627154">
    <property type="component" value="Unassembled WGS sequence"/>
</dbReference>
<accession>A0ABD2X6J7</accession>
<evidence type="ECO:0000313" key="2">
    <source>
        <dbReference type="Proteomes" id="UP001627154"/>
    </source>
</evidence>